<dbReference type="OrthoDB" id="9801008at2"/>
<reference evidence="4 6" key="1">
    <citation type="submission" date="2017-10" db="EMBL/GenBank/DDBJ databases">
        <title>Effective Description of Clostridium neonatale sp. nov. linked to necrotizing enterocolitis in neonates and a clarification of species assignable to the genus Clostridium (Prazmowski 1880) emend. Lawson and Rainey 2016.</title>
        <authorList>
            <person name="Bernard K."/>
            <person name="Burdz T."/>
            <person name="Wiebe D."/>
            <person name="Balcewich B."/>
            <person name="Alfa M."/>
            <person name="Bernier A.-M."/>
        </authorList>
    </citation>
    <scope>NUCLEOTIDE SEQUENCE [LARGE SCALE GENOMIC DNA]</scope>
    <source>
        <strain evidence="4 6">LCDC99A005</strain>
    </source>
</reference>
<reference evidence="3" key="4">
    <citation type="submission" date="2022-10" db="EMBL/GenBank/DDBJ databases">
        <authorList>
            <person name="Aires J."/>
            <person name="Mesa V."/>
        </authorList>
    </citation>
    <scope>NUCLEOTIDE SEQUENCE</scope>
    <source>
        <strain evidence="3">Clostridium neonatale JD116</strain>
    </source>
</reference>
<proteinExistence type="predicted"/>
<dbReference type="Proteomes" id="UP000220840">
    <property type="component" value="Unassembled WGS sequence"/>
</dbReference>
<evidence type="ECO:0000313" key="2">
    <source>
        <dbReference type="EMBL" id="CAG9704181.1"/>
    </source>
</evidence>
<evidence type="ECO:0000313" key="6">
    <source>
        <dbReference type="Proteomes" id="UP000220840"/>
    </source>
</evidence>
<reference evidence="2" key="3">
    <citation type="submission" date="2021-10" db="EMBL/GenBank/DDBJ databases">
        <authorList>
            <person name="Mesa V."/>
        </authorList>
    </citation>
    <scope>NUCLEOTIDE SEQUENCE</scope>
    <source>
        <strain evidence="2">CC3_PB</strain>
    </source>
</reference>
<organism evidence="4 6">
    <name type="scientific">Clostridium neonatale</name>
    <dbReference type="NCBI Taxonomy" id="137838"/>
    <lineage>
        <taxon>Bacteria</taxon>
        <taxon>Bacillati</taxon>
        <taxon>Bacillota</taxon>
        <taxon>Clostridia</taxon>
        <taxon>Eubacteriales</taxon>
        <taxon>Clostridiaceae</taxon>
        <taxon>Clostridium</taxon>
    </lineage>
</organism>
<sequence>MENQNVSYCQSCGMPLNTDVLGTNSDGSKNNEYCTYCFKDGKFTADISMNEMIEFCIPHMVNANKDISEEKARNIMQQFFPNLKRWK</sequence>
<accession>A0A2A7MLV2</accession>
<name>A0A2A7MLV2_9CLOT</name>
<dbReference type="RefSeq" id="WP_058296806.1">
    <property type="nucleotide sequence ID" value="NZ_CAKJVE010000004.1"/>
</dbReference>
<dbReference type="InterPro" id="IPR025868">
    <property type="entry name" value="Zn_ribbon_dom_put"/>
</dbReference>
<dbReference type="EMBL" id="UWJD01000003">
    <property type="protein sequence ID" value="VCT86051.1"/>
    <property type="molecule type" value="Genomic_DNA"/>
</dbReference>
<dbReference type="EMBL" id="PDCJ01000001">
    <property type="protein sequence ID" value="PEG32664.1"/>
    <property type="molecule type" value="Genomic_DNA"/>
</dbReference>
<dbReference type="Proteomes" id="UP001189143">
    <property type="component" value="Unassembled WGS sequence"/>
</dbReference>
<evidence type="ECO:0000313" key="7">
    <source>
        <dbReference type="Proteomes" id="UP000431451"/>
    </source>
</evidence>
<dbReference type="Proteomes" id="UP000431451">
    <property type="component" value="Unassembled WGS sequence"/>
</dbReference>
<protein>
    <submittedName>
        <fullName evidence="4">Transcriptional regulator</fullName>
    </submittedName>
</protein>
<dbReference type="EMBL" id="CAMTCP010000303">
    <property type="protein sequence ID" value="CAI3702298.1"/>
    <property type="molecule type" value="Genomic_DNA"/>
</dbReference>
<evidence type="ECO:0000313" key="4">
    <source>
        <dbReference type="EMBL" id="PEG32664.1"/>
    </source>
</evidence>
<dbReference type="Proteomes" id="UP000789738">
    <property type="component" value="Unassembled WGS sequence"/>
</dbReference>
<dbReference type="Pfam" id="PF12674">
    <property type="entry name" value="Zn_ribbon_2"/>
    <property type="match status" value="1"/>
</dbReference>
<evidence type="ECO:0000313" key="3">
    <source>
        <dbReference type="EMBL" id="CAI3702298.1"/>
    </source>
</evidence>
<dbReference type="STRING" id="137838.GCA_001458595_04195"/>
<evidence type="ECO:0000313" key="5">
    <source>
        <dbReference type="EMBL" id="VCT86051.1"/>
    </source>
</evidence>
<reference evidence="5 7" key="2">
    <citation type="submission" date="2018-06" db="EMBL/GenBank/DDBJ databases">
        <authorList>
            <consortium name="IHU Genomes"/>
        </authorList>
    </citation>
    <scope>NUCLEOTIDE SEQUENCE [LARGE SCALE GENOMIC DNA]</scope>
    <source>
        <strain evidence="5 7">NEC25</strain>
    </source>
</reference>
<evidence type="ECO:0000259" key="1">
    <source>
        <dbReference type="Pfam" id="PF12674"/>
    </source>
</evidence>
<gene>
    <name evidence="3" type="ORF">CNEO2_90089</name>
    <name evidence="2" type="ORF">CNEO_41080</name>
    <name evidence="5" type="ORF">CNEONATNEC25_03654</name>
    <name evidence="4" type="ORF">CQ394_13510</name>
</gene>
<feature type="domain" description="Putative zinc ribbon" evidence="1">
    <location>
        <begin position="8"/>
        <end position="87"/>
    </location>
</feature>
<keyword evidence="6" id="KW-1185">Reference proteome</keyword>
<dbReference type="GeneID" id="68879182"/>
<dbReference type="AlphaFoldDB" id="A0A2A7MLV2"/>
<dbReference type="EMBL" id="CAKJVE010000004">
    <property type="protein sequence ID" value="CAG9704181.1"/>
    <property type="molecule type" value="Genomic_DNA"/>
</dbReference>